<feature type="region of interest" description="Disordered" evidence="1">
    <location>
        <begin position="461"/>
        <end position="521"/>
    </location>
</feature>
<feature type="compositionally biased region" description="Acidic residues" evidence="1">
    <location>
        <begin position="147"/>
        <end position="160"/>
    </location>
</feature>
<feature type="region of interest" description="Disordered" evidence="1">
    <location>
        <begin position="339"/>
        <end position="363"/>
    </location>
</feature>
<feature type="compositionally biased region" description="Basic and acidic residues" evidence="1">
    <location>
        <begin position="476"/>
        <end position="496"/>
    </location>
</feature>
<feature type="region of interest" description="Disordered" evidence="1">
    <location>
        <begin position="677"/>
        <end position="704"/>
    </location>
</feature>
<feature type="compositionally biased region" description="Acidic residues" evidence="1">
    <location>
        <begin position="232"/>
        <end position="250"/>
    </location>
</feature>
<feature type="region of interest" description="Disordered" evidence="1">
    <location>
        <begin position="141"/>
        <end position="320"/>
    </location>
</feature>
<protein>
    <submittedName>
        <fullName evidence="2">BQ5605_C007g04667 protein</fullName>
    </submittedName>
</protein>
<feature type="compositionally biased region" description="Basic and acidic residues" evidence="1">
    <location>
        <begin position="215"/>
        <end position="229"/>
    </location>
</feature>
<evidence type="ECO:0000256" key="1">
    <source>
        <dbReference type="SAM" id="MobiDB-lite"/>
    </source>
</evidence>
<name>A0A2X0M7K0_9BASI</name>
<organism evidence="2 3">
    <name type="scientific">Microbotryum silenes-dioicae</name>
    <dbReference type="NCBI Taxonomy" id="796604"/>
    <lineage>
        <taxon>Eukaryota</taxon>
        <taxon>Fungi</taxon>
        <taxon>Dikarya</taxon>
        <taxon>Basidiomycota</taxon>
        <taxon>Pucciniomycotina</taxon>
        <taxon>Microbotryomycetes</taxon>
        <taxon>Microbotryales</taxon>
        <taxon>Microbotryaceae</taxon>
        <taxon>Microbotryum</taxon>
    </lineage>
</organism>
<feature type="compositionally biased region" description="Basic residues" evidence="1">
    <location>
        <begin position="296"/>
        <end position="305"/>
    </location>
</feature>
<proteinExistence type="predicted"/>
<feature type="compositionally biased region" description="Basic and acidic residues" evidence="1">
    <location>
        <begin position="695"/>
        <end position="704"/>
    </location>
</feature>
<dbReference type="EMBL" id="FQNC01000045">
    <property type="protein sequence ID" value="SGY62222.1"/>
    <property type="molecule type" value="Genomic_DNA"/>
</dbReference>
<gene>
    <name evidence="2" type="primary">BQ5605_C007g04667</name>
    <name evidence="2" type="ORF">BQ5605_C007G04667</name>
</gene>
<accession>A0A2X0M7K0</accession>
<reference evidence="2 3" key="1">
    <citation type="submission" date="2016-11" db="EMBL/GenBank/DDBJ databases">
        <authorList>
            <person name="Jaros S."/>
            <person name="Januszkiewicz K."/>
            <person name="Wedrychowicz H."/>
        </authorList>
    </citation>
    <scope>NUCLEOTIDE SEQUENCE [LARGE SCALE GENOMIC DNA]</scope>
</reference>
<dbReference type="AlphaFoldDB" id="A0A2X0M7K0"/>
<evidence type="ECO:0000313" key="2">
    <source>
        <dbReference type="EMBL" id="SGY62222.1"/>
    </source>
</evidence>
<feature type="compositionally biased region" description="Polar residues" evidence="1">
    <location>
        <begin position="605"/>
        <end position="622"/>
    </location>
</feature>
<sequence>MALLPAPPPPTFPTRFQATDDDLGHVVAASTGADPAVVPVAWPAEITASVSGEVLTGSHRSRDREAVIAWKLKTEREQYLEALETKLTKLAQPAKLGTSKTDSGYGGSHTSPQVGLDRLLLMHDDLLDDIDINQPVLATMPEQPEGFTDEDDEDEDDEETIQGRSLLSRAAKPGVTDGLRRSEPSPGQKIPREEETPSASPRKDDNIFVIPPTPSHEDVEEARQREHSAEAVTDDPEEENGDGQDDEEMPPLELNRRPSTLDNDPNSAHYPSEDSSEQPRRISFSSSVRISGGIRSKGRSSRTRQRPAIPNDLFSPAPSTSSALTVEDVARMGYMAHPLPRNASLNQSRGSSRTNSPSRGATTAGISILRTVSSSSSLGIHNSYREAAILNGGASSIYSSSVPSRSSSPCSSIYAPLKRPSETCPNPMSVKPPAKRVRSAPRTSVSGLSFREFLRLNGLSRSGDADGAGAEDEESMAERGYRELVEEQRRRKERLDKRKKQHTGRASSVLNGDLGQDPTASRGFWNRVWGMLGNGSGRSGIGRTSSGALLGATPTFPVYGMTGTTPLTTDGSRRVERNRSSLSISSSVAGDQGSSDEGEADDPRTNVNALSSRTRPISNASGDTKERIKSEVDVRFGPAPGRWFSSGWILWKLRAMGGACLGVRKKIRSKRRALVSSSAIDTSDEESDSAMARNNDLRRAYQRV</sequence>
<feature type="compositionally biased region" description="Polar residues" evidence="1">
    <location>
        <begin position="257"/>
        <end position="266"/>
    </location>
</feature>
<feature type="compositionally biased region" description="Basic and acidic residues" evidence="1">
    <location>
        <begin position="190"/>
        <end position="206"/>
    </location>
</feature>
<feature type="compositionally biased region" description="Low complexity" evidence="1">
    <location>
        <begin position="281"/>
        <end position="294"/>
    </location>
</feature>
<feature type="region of interest" description="Disordered" evidence="1">
    <location>
        <begin position="559"/>
        <end position="627"/>
    </location>
</feature>
<keyword evidence="3" id="KW-1185">Reference proteome</keyword>
<feature type="compositionally biased region" description="Polar residues" evidence="1">
    <location>
        <begin position="343"/>
        <end position="363"/>
    </location>
</feature>
<evidence type="ECO:0000313" key="3">
    <source>
        <dbReference type="Proteomes" id="UP000249464"/>
    </source>
</evidence>
<dbReference type="Proteomes" id="UP000249464">
    <property type="component" value="Unassembled WGS sequence"/>
</dbReference>